<name>A0A116PUQ8_STRSU</name>
<dbReference type="EMBL" id="FIJK01000092">
    <property type="protein sequence ID" value="CYW77471.1"/>
    <property type="molecule type" value="Genomic_DNA"/>
</dbReference>
<protein>
    <submittedName>
        <fullName evidence="1">Uncharacterized protein</fullName>
    </submittedName>
</protein>
<organism evidence="1 2">
    <name type="scientific">Streptococcus suis</name>
    <dbReference type="NCBI Taxonomy" id="1307"/>
    <lineage>
        <taxon>Bacteria</taxon>
        <taxon>Bacillati</taxon>
        <taxon>Bacillota</taxon>
        <taxon>Bacilli</taxon>
        <taxon>Lactobacillales</taxon>
        <taxon>Streptococcaceae</taxon>
        <taxon>Streptococcus</taxon>
    </lineage>
</organism>
<evidence type="ECO:0000313" key="1">
    <source>
        <dbReference type="EMBL" id="CYW77471.1"/>
    </source>
</evidence>
<dbReference type="AlphaFoldDB" id="A0A116PUQ8"/>
<sequence length="51" mass="5990">MTRDIYIARKLFKLDDLNDKVREIAVDRDIEELEDLTAIIEETITQLARAL</sequence>
<accession>A0A116PUQ8</accession>
<evidence type="ECO:0000313" key="2">
    <source>
        <dbReference type="Proteomes" id="UP000069526"/>
    </source>
</evidence>
<dbReference type="RefSeq" id="WP_153601784.1">
    <property type="nucleotide sequence ID" value="NZ_CEIH01000058.1"/>
</dbReference>
<proteinExistence type="predicted"/>
<gene>
    <name evidence="1" type="ORF">ERS132539_02287</name>
</gene>
<dbReference type="Proteomes" id="UP000069526">
    <property type="component" value="Unassembled WGS sequence"/>
</dbReference>
<reference evidence="1 2" key="1">
    <citation type="submission" date="2016-02" db="EMBL/GenBank/DDBJ databases">
        <authorList>
            <consortium name="Pathogen Informatics"/>
        </authorList>
    </citation>
    <scope>NUCLEOTIDE SEQUENCE [LARGE SCALE GENOMIC DNA]</scope>
    <source>
        <strain evidence="1 2">SS1013</strain>
    </source>
</reference>